<accession>A0ABT1FFS8</accession>
<dbReference type="RefSeq" id="WP_253568998.1">
    <property type="nucleotide sequence ID" value="NZ_JAMZEK010000005.1"/>
</dbReference>
<proteinExistence type="predicted"/>
<sequence>MRTRLLLLAMSAVAASGAVKAAPLALHCPASSSYDLTVQPDRLVFDRAGPAPTRVVMGRSSLVTDGVPVALNAEDQDRVALFDRDLRALLPRVRRVAGHGVDVAVQAIRDEASGLSLAPATRQLLDQHLATDADALRRRIDTSQSTHDWQGDTARQLGDQFAADLGPIVAGDLGQQALQAAMSGDLDTAARLRDQATDLAATLQPRIARRLQVLQPQIDALCPSIERLAGLQQGLRDAQGRPLQLLDAGGR</sequence>
<dbReference type="InterPro" id="IPR021307">
    <property type="entry name" value="DUF2884"/>
</dbReference>
<gene>
    <name evidence="2" type="ORF">NC595_19190</name>
</gene>
<evidence type="ECO:0000313" key="3">
    <source>
        <dbReference type="Proteomes" id="UP001204615"/>
    </source>
</evidence>
<keyword evidence="3" id="KW-1185">Reference proteome</keyword>
<evidence type="ECO:0000313" key="2">
    <source>
        <dbReference type="EMBL" id="MCP1376179.1"/>
    </source>
</evidence>
<organism evidence="2 3">
    <name type="scientific">Dyella lutea</name>
    <dbReference type="NCBI Taxonomy" id="2950441"/>
    <lineage>
        <taxon>Bacteria</taxon>
        <taxon>Pseudomonadati</taxon>
        <taxon>Pseudomonadota</taxon>
        <taxon>Gammaproteobacteria</taxon>
        <taxon>Lysobacterales</taxon>
        <taxon>Rhodanobacteraceae</taxon>
        <taxon>Dyella</taxon>
    </lineage>
</organism>
<dbReference type="EMBL" id="JAMZEK010000005">
    <property type="protein sequence ID" value="MCP1376179.1"/>
    <property type="molecule type" value="Genomic_DNA"/>
</dbReference>
<keyword evidence="1" id="KW-0732">Signal</keyword>
<feature type="signal peptide" evidence="1">
    <location>
        <begin position="1"/>
        <end position="21"/>
    </location>
</feature>
<comment type="caution">
    <text evidence="2">The sequence shown here is derived from an EMBL/GenBank/DDBJ whole genome shotgun (WGS) entry which is preliminary data.</text>
</comment>
<protein>
    <submittedName>
        <fullName evidence="2">YggN family protein</fullName>
    </submittedName>
</protein>
<reference evidence="2 3" key="1">
    <citation type="submission" date="2022-06" db="EMBL/GenBank/DDBJ databases">
        <title>Dyella sp. Sa strain:Sa Genome sequencing.</title>
        <authorList>
            <person name="Park S."/>
        </authorList>
    </citation>
    <scope>NUCLEOTIDE SEQUENCE [LARGE SCALE GENOMIC DNA]</scope>
    <source>
        <strain evidence="2 3">Sa</strain>
    </source>
</reference>
<dbReference type="Pfam" id="PF11101">
    <property type="entry name" value="DUF2884"/>
    <property type="match status" value="1"/>
</dbReference>
<dbReference type="Proteomes" id="UP001204615">
    <property type="component" value="Unassembled WGS sequence"/>
</dbReference>
<name>A0ABT1FFS8_9GAMM</name>
<evidence type="ECO:0000256" key="1">
    <source>
        <dbReference type="SAM" id="SignalP"/>
    </source>
</evidence>
<feature type="chain" id="PRO_5046546327" evidence="1">
    <location>
        <begin position="22"/>
        <end position="251"/>
    </location>
</feature>